<accession>A0AAW0FQX3</accession>
<dbReference type="Proteomes" id="UP001385951">
    <property type="component" value="Unassembled WGS sequence"/>
</dbReference>
<proteinExistence type="predicted"/>
<dbReference type="InterPro" id="IPR027417">
    <property type="entry name" value="P-loop_NTPase"/>
</dbReference>
<dbReference type="Pfam" id="PF24883">
    <property type="entry name" value="NPHP3_N"/>
    <property type="match status" value="1"/>
</dbReference>
<comment type="caution">
    <text evidence="3">The sequence shown here is derived from an EMBL/GenBank/DDBJ whole genome shotgun (WGS) entry which is preliminary data.</text>
</comment>
<dbReference type="SUPFAM" id="SSF82171">
    <property type="entry name" value="DPP6 N-terminal domain-like"/>
    <property type="match status" value="1"/>
</dbReference>
<dbReference type="Gene3D" id="3.40.50.300">
    <property type="entry name" value="P-loop containing nucleotide triphosphate hydrolases"/>
    <property type="match status" value="1"/>
</dbReference>
<dbReference type="PANTHER" id="PTHR10039:SF17">
    <property type="entry name" value="FUNGAL STAND N-TERMINAL GOODBYE DOMAIN-CONTAINING PROTEIN-RELATED"/>
    <property type="match status" value="1"/>
</dbReference>
<dbReference type="PANTHER" id="PTHR10039">
    <property type="entry name" value="AMELOGENIN"/>
    <property type="match status" value="1"/>
</dbReference>
<evidence type="ECO:0000313" key="3">
    <source>
        <dbReference type="EMBL" id="KAK7683261.1"/>
    </source>
</evidence>
<protein>
    <recommendedName>
        <fullName evidence="2">NACHT domain-containing protein</fullName>
    </recommendedName>
</protein>
<dbReference type="InterPro" id="IPR056884">
    <property type="entry name" value="NPHP3-like_N"/>
</dbReference>
<name>A0AAW0FQX3_9APHY</name>
<evidence type="ECO:0000313" key="4">
    <source>
        <dbReference type="Proteomes" id="UP001385951"/>
    </source>
</evidence>
<keyword evidence="4" id="KW-1185">Reference proteome</keyword>
<sequence length="1291" mass="146245">MAVIDLALIVHRAIDVRWSAGRLSQDTPTFYIQIKYKQSNASKVWKTKEVRDIAPEWGDEFTLASSHEDSVLQFSLKRRSRLRDQVLCKAECKASDLSPFPKALKLFKEGNTNPLASVIVSARPINLEEAAGRLHQEARAIRDQPDDGSKYVGKAKSIVERLQSLSGVVGAIDQLTQLNPWVDFAWRICSSLYKIVEKQYSTDQKVLELVGTIDRTLDFVEDVKKIEEDASYFGFILNDLLHQVAECAIFVCECLQPSFIKRLVKQLVADPTAKIEEFTKAFSQFRDNIDSKVHLRIALVSAKMSQDVSQLLQSDALNVLRPTMMNVGDRPLCLPGTRQEDLQAITDWVVNVNGDQPNVLWLHGLAGTGKSTIARTVSAYLEKLGRAGAFLFFERAKDGRDTIVQTLAVQLANSDSLLRSVICQAIERDRNIANKDLETQFSTLIVEPLRDAARSLHGPIVVVLDALDECGDMDERESLLCLISTQFTQLPPYFRFLITSRRETDIDTILFEQPGIVSRSLEKAGEDVQTYLVSRMAYVHKVHCIKSMTWPEENDLEKLTEMSEGLFIWASTLSKFLLHTPDPEAQLGRILSRESREHSRGLNGLYRTVLEAWKGWDEAFVEIFRRVMGAILFCHEPFNDTSIKQFLGLSSQELGSIFTSFRCLLDYDLGKPIRPLHASFRDYLTDENRSGGNPWCLVDYDAHEDISVCCFRVMSEQLRFNICNFETSHLLNKDYSDLEERVERNISPALRYASSQWMNHLSETRHPDEALLQALINFSKERVFFWFEVIGLIATELSDHFHKIRDILKKHEYPDYIVELWAGDIKDFFFQYGDIMRTNTPHLYVSGSMYLQETQSLSMLYSSLLHNASVLARDDTEIADGTAIDKANQKGHSSSNTSIAFSPDGTKFLVSSDNGVVHVRNTFDCSLIPEYWPLEYPSGVVCATFSVDSALIYVVLENGVIYSSTGNVLYQLDGDVGDCREIPVYLSSGEEHIAVVYENKAVVLSKDSGLIRGPYTTSLENAEDYYAAASISSDGVLAFVLHSRRDEIRFLDLETGRVPPSIITTHNIHGMAYALDGNHIILWAFPNFQIWDVGSRCLLRTITNDISYTSLRHMLCISPDSHLAVTIFSDSDNTRMKPWIWNLQDQDLVKIVDFEGFTCKIAFSPDSQRLLACDDSRIAMWDLSALLKRDDNTAQDHNITTGKSRTAGSRSWPGLPSGWSVDGSWILGPNHERMLYIPHYLWEERVPPDCTHFISRIRPWKLDFGIDGFIHGTDWVKCYRPSSNMETTVTA</sequence>
<dbReference type="InterPro" id="IPR001680">
    <property type="entry name" value="WD40_rpt"/>
</dbReference>
<dbReference type="EMBL" id="JASBNA010000031">
    <property type="protein sequence ID" value="KAK7683261.1"/>
    <property type="molecule type" value="Genomic_DNA"/>
</dbReference>
<dbReference type="InterPro" id="IPR007111">
    <property type="entry name" value="NACHT_NTPase"/>
</dbReference>
<organism evidence="3 4">
    <name type="scientific">Cerrena zonata</name>
    <dbReference type="NCBI Taxonomy" id="2478898"/>
    <lineage>
        <taxon>Eukaryota</taxon>
        <taxon>Fungi</taxon>
        <taxon>Dikarya</taxon>
        <taxon>Basidiomycota</taxon>
        <taxon>Agaricomycotina</taxon>
        <taxon>Agaricomycetes</taxon>
        <taxon>Polyporales</taxon>
        <taxon>Cerrenaceae</taxon>
        <taxon>Cerrena</taxon>
    </lineage>
</organism>
<dbReference type="Gene3D" id="2.130.10.10">
    <property type="entry name" value="YVTN repeat-like/Quinoprotein amine dehydrogenase"/>
    <property type="match status" value="2"/>
</dbReference>
<evidence type="ECO:0000256" key="1">
    <source>
        <dbReference type="ARBA" id="ARBA00022737"/>
    </source>
</evidence>
<dbReference type="InterPro" id="IPR015943">
    <property type="entry name" value="WD40/YVTN_repeat-like_dom_sf"/>
</dbReference>
<keyword evidence="1" id="KW-0677">Repeat</keyword>
<reference evidence="3 4" key="1">
    <citation type="submission" date="2022-09" db="EMBL/GenBank/DDBJ databases">
        <authorList>
            <person name="Palmer J.M."/>
        </authorList>
    </citation>
    <scope>NUCLEOTIDE SEQUENCE [LARGE SCALE GENOMIC DNA]</scope>
    <source>
        <strain evidence="3 4">DSM 7382</strain>
    </source>
</reference>
<feature type="domain" description="NACHT" evidence="2">
    <location>
        <begin position="358"/>
        <end position="501"/>
    </location>
</feature>
<dbReference type="SMART" id="SM00320">
    <property type="entry name" value="WD40"/>
    <property type="match status" value="2"/>
</dbReference>
<evidence type="ECO:0000259" key="2">
    <source>
        <dbReference type="PROSITE" id="PS50837"/>
    </source>
</evidence>
<dbReference type="PROSITE" id="PS50837">
    <property type="entry name" value="NACHT"/>
    <property type="match status" value="1"/>
</dbReference>
<gene>
    <name evidence="3" type="ORF">QCA50_013523</name>
</gene>
<dbReference type="SUPFAM" id="SSF52540">
    <property type="entry name" value="P-loop containing nucleoside triphosphate hydrolases"/>
    <property type="match status" value="1"/>
</dbReference>